<evidence type="ECO:0000313" key="2">
    <source>
        <dbReference type="Proteomes" id="UP000282378"/>
    </source>
</evidence>
<dbReference type="EMBL" id="RBNL01000956">
    <property type="protein sequence ID" value="RML94849.1"/>
    <property type="molecule type" value="Genomic_DNA"/>
</dbReference>
<sequence length="222" mass="24892">MIRCPWKGATKMSTDTDNAAYLGNIPSIVAFLPGLSSEERTDLQDVLLDAQLFAGKQFDFKTQWSSWMHYYRSRLKTRGIKQTGVILGDSLVVSNVDDLLQATFKVSNPEDRKRLGGMVQRGFSAIGMSQAAQAYFQNGFDQGRLGSFQVVPCEKYEPNRTLLLLCSLHLSVDDHAPGTRRLLFHFKGGSYTFDRNIYAAHRDNVARYLDGKAHSMVRSASI</sequence>
<accession>A0A3M3A306</accession>
<dbReference type="AlphaFoldDB" id="A0A3M3A306"/>
<protein>
    <submittedName>
        <fullName evidence="1">Uncharacterized protein</fullName>
    </submittedName>
</protein>
<comment type="caution">
    <text evidence="1">The sequence shown here is derived from an EMBL/GenBank/DDBJ whole genome shotgun (WGS) entry which is preliminary data.</text>
</comment>
<evidence type="ECO:0000313" key="1">
    <source>
        <dbReference type="EMBL" id="RML94849.1"/>
    </source>
</evidence>
<organism evidence="1 2">
    <name type="scientific">Pseudomonas syringae pv. maculicola</name>
    <dbReference type="NCBI Taxonomy" id="59511"/>
    <lineage>
        <taxon>Bacteria</taxon>
        <taxon>Pseudomonadati</taxon>
        <taxon>Pseudomonadota</taxon>
        <taxon>Gammaproteobacteria</taxon>
        <taxon>Pseudomonadales</taxon>
        <taxon>Pseudomonadaceae</taxon>
        <taxon>Pseudomonas</taxon>
    </lineage>
</organism>
<reference evidence="1 2" key="1">
    <citation type="submission" date="2018-08" db="EMBL/GenBank/DDBJ databases">
        <title>Recombination of ecologically and evolutionarily significant loci maintains genetic cohesion in the Pseudomonas syringae species complex.</title>
        <authorList>
            <person name="Dillon M."/>
            <person name="Thakur S."/>
            <person name="Almeida R.N.D."/>
            <person name="Weir B.S."/>
            <person name="Guttman D.S."/>
        </authorList>
    </citation>
    <scope>NUCLEOTIDE SEQUENCE [LARGE SCALE GENOMIC DNA]</scope>
    <source>
        <strain evidence="1 2">88_10</strain>
    </source>
</reference>
<name>A0A3M3A306_PSEYM</name>
<gene>
    <name evidence="1" type="ORF">APX70_01009</name>
</gene>
<proteinExistence type="predicted"/>
<dbReference type="Proteomes" id="UP000282378">
    <property type="component" value="Unassembled WGS sequence"/>
</dbReference>